<dbReference type="AlphaFoldDB" id="A0A2M7UKI3"/>
<keyword evidence="1" id="KW-0472">Membrane</keyword>
<evidence type="ECO:0000256" key="1">
    <source>
        <dbReference type="SAM" id="Phobius"/>
    </source>
</evidence>
<evidence type="ECO:0000313" key="3">
    <source>
        <dbReference type="Proteomes" id="UP000231071"/>
    </source>
</evidence>
<dbReference type="EMBL" id="PFOI01000003">
    <property type="protein sequence ID" value="PIZ71741.1"/>
    <property type="molecule type" value="Genomic_DNA"/>
</dbReference>
<feature type="transmembrane region" description="Helical" evidence="1">
    <location>
        <begin position="35"/>
        <end position="54"/>
    </location>
</feature>
<keyword evidence="1" id="KW-0812">Transmembrane</keyword>
<feature type="transmembrane region" description="Helical" evidence="1">
    <location>
        <begin position="97"/>
        <end position="127"/>
    </location>
</feature>
<keyword evidence="1" id="KW-1133">Transmembrane helix</keyword>
<evidence type="ECO:0000313" key="2">
    <source>
        <dbReference type="EMBL" id="PIZ71741.1"/>
    </source>
</evidence>
<accession>A0A2M7UKI3</accession>
<reference evidence="3" key="1">
    <citation type="submission" date="2017-09" db="EMBL/GenBank/DDBJ databases">
        <title>Depth-based differentiation of microbial function through sediment-hosted aquifers and enrichment of novel symbionts in the deep terrestrial subsurface.</title>
        <authorList>
            <person name="Probst A.J."/>
            <person name="Ladd B."/>
            <person name="Jarett J.K."/>
            <person name="Geller-Mcgrath D.E."/>
            <person name="Sieber C.M.K."/>
            <person name="Emerson J.B."/>
            <person name="Anantharaman K."/>
            <person name="Thomas B.C."/>
            <person name="Malmstrom R."/>
            <person name="Stieglmeier M."/>
            <person name="Klingl A."/>
            <person name="Woyke T."/>
            <person name="Ryan C.M."/>
            <person name="Banfield J.F."/>
        </authorList>
    </citation>
    <scope>NUCLEOTIDE SEQUENCE [LARGE SCALE GENOMIC DNA]</scope>
</reference>
<sequence>MEPEYHLLSFLLLAIILITLTGYYQITDLRSAQPLYLIILLLLGSVFVDLDHWFDFWYHWRQNHSSTRQFGLSDFFIPQSYTDSTKKAFVIFHGWEWIIGIFICLWWFGWPLWLLALWLGLLCHLALDQLANKDIKPWGYFWTYRIVKKFQILK</sequence>
<dbReference type="Proteomes" id="UP000231071">
    <property type="component" value="Unassembled WGS sequence"/>
</dbReference>
<feature type="transmembrane region" description="Helical" evidence="1">
    <location>
        <begin position="6"/>
        <end position="23"/>
    </location>
</feature>
<comment type="caution">
    <text evidence="2">The sequence shown here is derived from an EMBL/GenBank/DDBJ whole genome shotgun (WGS) entry which is preliminary data.</text>
</comment>
<organism evidence="2 3">
    <name type="scientific">Candidatus Portnoybacteria bacterium CG_4_10_14_0_2_um_filter_39_11</name>
    <dbReference type="NCBI Taxonomy" id="1974797"/>
    <lineage>
        <taxon>Bacteria</taxon>
        <taxon>Candidatus Portnoyibacteriota</taxon>
    </lineage>
</organism>
<name>A0A2M7UKI3_9BACT</name>
<proteinExistence type="predicted"/>
<gene>
    <name evidence="2" type="ORF">COY09_00115</name>
</gene>
<protein>
    <submittedName>
        <fullName evidence="2">Uncharacterized protein</fullName>
    </submittedName>
</protein>